<dbReference type="EMBL" id="AP008231">
    <property type="protein sequence ID" value="BAD79218.1"/>
    <property type="molecule type" value="Genomic_DNA"/>
</dbReference>
<dbReference type="GO" id="GO:0006747">
    <property type="term" value="P:FAD biosynthetic process"/>
    <property type="evidence" value="ECO:0007669"/>
    <property type="project" value="UniProtKB-UniRule"/>
</dbReference>
<dbReference type="AlphaFoldDB" id="A0A0H3K1Y1"/>
<dbReference type="Pfam" id="PF06574">
    <property type="entry name" value="FAD_syn"/>
    <property type="match status" value="1"/>
</dbReference>
<dbReference type="NCBIfam" id="NF004162">
    <property type="entry name" value="PRK05627.1-5"/>
    <property type="match status" value="1"/>
</dbReference>
<dbReference type="PIRSF" id="PIRSF004491">
    <property type="entry name" value="FAD_Synth"/>
    <property type="match status" value="1"/>
</dbReference>
<dbReference type="Gene3D" id="2.40.30.30">
    <property type="entry name" value="Riboflavin kinase-like"/>
    <property type="match status" value="1"/>
</dbReference>
<dbReference type="RefSeq" id="WP_011243340.1">
    <property type="nucleotide sequence ID" value="NC_006576.1"/>
</dbReference>
<keyword evidence="6 14" id="KW-0548">Nucleotidyltransferase</keyword>
<name>A0A0H3K1Y1_SYNP6</name>
<comment type="catalytic activity">
    <reaction evidence="12 14">
        <text>riboflavin + ATP = FMN + ADP + H(+)</text>
        <dbReference type="Rhea" id="RHEA:14357"/>
        <dbReference type="ChEBI" id="CHEBI:15378"/>
        <dbReference type="ChEBI" id="CHEBI:30616"/>
        <dbReference type="ChEBI" id="CHEBI:57986"/>
        <dbReference type="ChEBI" id="CHEBI:58210"/>
        <dbReference type="ChEBI" id="CHEBI:456216"/>
        <dbReference type="EC" id="2.7.1.26"/>
    </reaction>
</comment>
<feature type="domain" description="Riboflavin kinase" evidence="15">
    <location>
        <begin position="180"/>
        <end position="308"/>
    </location>
</feature>
<gene>
    <name evidence="16" type="ordered locus">syc1028_d</name>
</gene>
<evidence type="ECO:0000256" key="1">
    <source>
        <dbReference type="ARBA" id="ARBA00004726"/>
    </source>
</evidence>
<keyword evidence="9 14" id="KW-0274">FAD</keyword>
<evidence type="ECO:0000256" key="10">
    <source>
        <dbReference type="ARBA" id="ARBA00022840"/>
    </source>
</evidence>
<dbReference type="GO" id="GO:0005524">
    <property type="term" value="F:ATP binding"/>
    <property type="evidence" value="ECO:0007669"/>
    <property type="project" value="UniProtKB-UniRule"/>
</dbReference>
<dbReference type="GO" id="GO:0008531">
    <property type="term" value="F:riboflavin kinase activity"/>
    <property type="evidence" value="ECO:0007669"/>
    <property type="project" value="UniProtKB-UniRule"/>
</dbReference>
<proteinExistence type="inferred from homology"/>
<evidence type="ECO:0000259" key="15">
    <source>
        <dbReference type="SMART" id="SM00904"/>
    </source>
</evidence>
<keyword evidence="5 14" id="KW-0808">Transferase</keyword>
<comment type="similarity">
    <text evidence="14">Belongs to the ribF family.</text>
</comment>
<dbReference type="Proteomes" id="UP000001175">
    <property type="component" value="Chromosome"/>
</dbReference>
<evidence type="ECO:0000256" key="7">
    <source>
        <dbReference type="ARBA" id="ARBA00022741"/>
    </source>
</evidence>
<organism evidence="16 17">
    <name type="scientific">Synechococcus sp. (strain ATCC 27144 / PCC 6301 / SAUG 1402/1)</name>
    <name type="common">Anacystis nidulans</name>
    <dbReference type="NCBI Taxonomy" id="269084"/>
    <lineage>
        <taxon>Bacteria</taxon>
        <taxon>Bacillati</taxon>
        <taxon>Cyanobacteriota</taxon>
        <taxon>Cyanophyceae</taxon>
        <taxon>Synechococcales</taxon>
        <taxon>Synechococcaceae</taxon>
        <taxon>Synechococcus</taxon>
    </lineage>
</organism>
<dbReference type="SUPFAM" id="SSF82114">
    <property type="entry name" value="Riboflavin kinase-like"/>
    <property type="match status" value="1"/>
</dbReference>
<evidence type="ECO:0000256" key="6">
    <source>
        <dbReference type="ARBA" id="ARBA00022695"/>
    </source>
</evidence>
<keyword evidence="3 14" id="KW-0285">Flavoprotein</keyword>
<dbReference type="SMART" id="SM00904">
    <property type="entry name" value="Flavokinase"/>
    <property type="match status" value="1"/>
</dbReference>
<dbReference type="InterPro" id="IPR023468">
    <property type="entry name" value="Riboflavin_kinase"/>
</dbReference>
<dbReference type="CDD" id="cd02064">
    <property type="entry name" value="FAD_synthetase_N"/>
    <property type="match status" value="1"/>
</dbReference>
<evidence type="ECO:0000256" key="9">
    <source>
        <dbReference type="ARBA" id="ARBA00022827"/>
    </source>
</evidence>
<evidence type="ECO:0000313" key="16">
    <source>
        <dbReference type="EMBL" id="BAD79218.1"/>
    </source>
</evidence>
<evidence type="ECO:0000256" key="5">
    <source>
        <dbReference type="ARBA" id="ARBA00022679"/>
    </source>
</evidence>
<keyword evidence="7 14" id="KW-0547">Nucleotide-binding</keyword>
<evidence type="ECO:0000256" key="4">
    <source>
        <dbReference type="ARBA" id="ARBA00022643"/>
    </source>
</evidence>
<dbReference type="GO" id="GO:0009231">
    <property type="term" value="P:riboflavin biosynthetic process"/>
    <property type="evidence" value="ECO:0007669"/>
    <property type="project" value="InterPro"/>
</dbReference>
<keyword evidence="8 14" id="KW-0418">Kinase</keyword>
<dbReference type="InterPro" id="IPR023465">
    <property type="entry name" value="Riboflavin_kinase_dom_sf"/>
</dbReference>
<comment type="pathway">
    <text evidence="2 14">Cofactor biosynthesis; FMN biosynthesis; FMN from riboflavin (ATP route): step 1/1.</text>
</comment>
<reference evidence="16 17" key="1">
    <citation type="journal article" date="2007" name="Photosyn. Res.">
        <title>Complete nucleotide sequence of the freshwater unicellular cyanobacterium Synechococcus elongatus PCC 6301 chromosome: gene content and organization.</title>
        <authorList>
            <person name="Sugita C."/>
            <person name="Ogata K."/>
            <person name="Shikata M."/>
            <person name="Jikuya H."/>
            <person name="Takano J."/>
            <person name="Furumichi M."/>
            <person name="Kanehisa M."/>
            <person name="Omata T."/>
            <person name="Sugiura M."/>
            <person name="Sugita M."/>
        </authorList>
    </citation>
    <scope>NUCLEOTIDE SEQUENCE [LARGE SCALE GENOMIC DNA]</scope>
    <source>
        <strain evidence="17">ATCC 27144 / PCC 6301 / SAUG 1402/1</strain>
    </source>
</reference>
<evidence type="ECO:0000256" key="3">
    <source>
        <dbReference type="ARBA" id="ARBA00022630"/>
    </source>
</evidence>
<dbReference type="InterPro" id="IPR002606">
    <property type="entry name" value="Riboflavin_kinase_bac"/>
</dbReference>
<evidence type="ECO:0000256" key="12">
    <source>
        <dbReference type="ARBA" id="ARBA00047880"/>
    </source>
</evidence>
<dbReference type="InterPro" id="IPR015864">
    <property type="entry name" value="FAD_synthase"/>
</dbReference>
<dbReference type="PANTHER" id="PTHR22749">
    <property type="entry name" value="RIBOFLAVIN KINASE/FMN ADENYLYLTRANSFERASE"/>
    <property type="match status" value="1"/>
</dbReference>
<keyword evidence="10 14" id="KW-0067">ATP-binding</keyword>
<dbReference type="SUPFAM" id="SSF52374">
    <property type="entry name" value="Nucleotidylyl transferase"/>
    <property type="match status" value="1"/>
</dbReference>
<protein>
    <recommendedName>
        <fullName evidence="14">Riboflavin biosynthesis protein</fullName>
    </recommendedName>
    <domain>
        <recommendedName>
            <fullName evidence="14">Riboflavin kinase</fullName>
            <ecNumber evidence="14">2.7.1.26</ecNumber>
        </recommendedName>
        <alternativeName>
            <fullName evidence="14">Flavokinase</fullName>
        </alternativeName>
    </domain>
    <domain>
        <recommendedName>
            <fullName evidence="14">FMN adenylyltransferase</fullName>
            <ecNumber evidence="14">2.7.7.2</ecNumber>
        </recommendedName>
        <alternativeName>
            <fullName evidence="14">FAD pyrophosphorylase</fullName>
        </alternativeName>
        <alternativeName>
            <fullName evidence="14">FAD synthase</fullName>
        </alternativeName>
    </domain>
</protein>
<dbReference type="UniPathway" id="UPA00277">
    <property type="reaction ID" value="UER00407"/>
</dbReference>
<dbReference type="GO" id="GO:0003919">
    <property type="term" value="F:FMN adenylyltransferase activity"/>
    <property type="evidence" value="ECO:0007669"/>
    <property type="project" value="UniProtKB-UniRule"/>
</dbReference>
<dbReference type="GeneID" id="72429315"/>
<dbReference type="Pfam" id="PF01687">
    <property type="entry name" value="Flavokinase"/>
    <property type="match status" value="1"/>
</dbReference>
<dbReference type="NCBIfam" id="NF004160">
    <property type="entry name" value="PRK05627.1-3"/>
    <property type="match status" value="1"/>
</dbReference>
<comment type="catalytic activity">
    <reaction evidence="13 14">
        <text>FMN + ATP + H(+) = FAD + diphosphate</text>
        <dbReference type="Rhea" id="RHEA:17237"/>
        <dbReference type="ChEBI" id="CHEBI:15378"/>
        <dbReference type="ChEBI" id="CHEBI:30616"/>
        <dbReference type="ChEBI" id="CHEBI:33019"/>
        <dbReference type="ChEBI" id="CHEBI:57692"/>
        <dbReference type="ChEBI" id="CHEBI:58210"/>
        <dbReference type="EC" id="2.7.7.2"/>
    </reaction>
</comment>
<dbReference type="eggNOG" id="COG0196">
    <property type="taxonomic scope" value="Bacteria"/>
</dbReference>
<dbReference type="GO" id="GO:0009398">
    <property type="term" value="P:FMN biosynthetic process"/>
    <property type="evidence" value="ECO:0007669"/>
    <property type="project" value="UniProtKB-UniRule"/>
</dbReference>
<sequence length="315" mass="34530">MRILDDLDPVSGPTAIALGNFDGIHLGHQQVIAPVRAAHRSHPDWMPSVVTFNPHPQAFFSGDRLPSITPVAEKAELLQGLGIEQLVLLPFTRELANLTPEQFVSEVLVQHLQARQISVGQDFRFGRGRSGSAQDLQAIAQGRGIPTTIVPLFKHRDLRVSSSAIRKALDQGQPELAAAWLGRPYRLTGCVILGQQLGRQLGTPTANLQLPADKLLPRWGVYAGRAHLPEQGLHNLPAVLNVGQRPTVTGDRSVSVEVHLLDWQGDCYGQLLQVDLLHFLRPEQKFDSLSALTQQIQQDCRLARSQLATESSSLA</sequence>
<dbReference type="UniPathway" id="UPA00276">
    <property type="reaction ID" value="UER00406"/>
</dbReference>
<dbReference type="EC" id="2.7.1.26" evidence="14"/>
<dbReference type="PANTHER" id="PTHR22749:SF6">
    <property type="entry name" value="RIBOFLAVIN KINASE"/>
    <property type="match status" value="1"/>
</dbReference>
<dbReference type="Gene3D" id="3.40.50.620">
    <property type="entry name" value="HUPs"/>
    <property type="match status" value="1"/>
</dbReference>
<evidence type="ECO:0000256" key="2">
    <source>
        <dbReference type="ARBA" id="ARBA00005201"/>
    </source>
</evidence>
<keyword evidence="11" id="KW-0511">Multifunctional enzyme</keyword>
<dbReference type="FunFam" id="3.40.50.620:FF:000021">
    <property type="entry name" value="Riboflavin biosynthesis protein"/>
    <property type="match status" value="1"/>
</dbReference>
<dbReference type="NCBIfam" id="TIGR00083">
    <property type="entry name" value="ribF"/>
    <property type="match status" value="1"/>
</dbReference>
<dbReference type="EC" id="2.7.7.2" evidence="14"/>
<comment type="pathway">
    <text evidence="1 14">Cofactor biosynthesis; FAD biosynthesis; FAD from FMN: step 1/1.</text>
</comment>
<evidence type="ECO:0000256" key="14">
    <source>
        <dbReference type="PIRNR" id="PIRNR004491"/>
    </source>
</evidence>
<evidence type="ECO:0000256" key="13">
    <source>
        <dbReference type="ARBA" id="ARBA00049494"/>
    </source>
</evidence>
<evidence type="ECO:0000256" key="11">
    <source>
        <dbReference type="ARBA" id="ARBA00023268"/>
    </source>
</evidence>
<dbReference type="InterPro" id="IPR015865">
    <property type="entry name" value="Riboflavin_kinase_bac/euk"/>
</dbReference>
<accession>A0A0H3K1Y1</accession>
<dbReference type="KEGG" id="syc:syc1028_d"/>
<evidence type="ECO:0000256" key="8">
    <source>
        <dbReference type="ARBA" id="ARBA00022777"/>
    </source>
</evidence>
<evidence type="ECO:0000313" key="17">
    <source>
        <dbReference type="Proteomes" id="UP000001175"/>
    </source>
</evidence>
<dbReference type="InterPro" id="IPR014729">
    <property type="entry name" value="Rossmann-like_a/b/a_fold"/>
</dbReference>
<keyword evidence="4 14" id="KW-0288">FMN</keyword>